<reference evidence="2 3" key="1">
    <citation type="journal article" date="2012" name="Nat. Biotechnol.">
        <title>Draft genome sequence of pigeonpea (Cajanus cajan), an orphan legume crop of resource-poor farmers.</title>
        <authorList>
            <person name="Varshney R.K."/>
            <person name="Chen W."/>
            <person name="Li Y."/>
            <person name="Bharti A.K."/>
            <person name="Saxena R.K."/>
            <person name="Schlueter J.A."/>
            <person name="Donoghue M.T."/>
            <person name="Azam S."/>
            <person name="Fan G."/>
            <person name="Whaley A.M."/>
            <person name="Farmer A.D."/>
            <person name="Sheridan J."/>
            <person name="Iwata A."/>
            <person name="Tuteja R."/>
            <person name="Penmetsa R.V."/>
            <person name="Wu W."/>
            <person name="Upadhyaya H.D."/>
            <person name="Yang S.P."/>
            <person name="Shah T."/>
            <person name="Saxena K.B."/>
            <person name="Michael T."/>
            <person name="McCombie W.R."/>
            <person name="Yang B."/>
            <person name="Zhang G."/>
            <person name="Yang H."/>
            <person name="Wang J."/>
            <person name="Spillane C."/>
            <person name="Cook D.R."/>
            <person name="May G.D."/>
            <person name="Xu X."/>
            <person name="Jackson S.A."/>
        </authorList>
    </citation>
    <scope>NUCLEOTIDE SEQUENCE [LARGE SCALE GENOMIC DNA]</scope>
    <source>
        <strain evidence="3">cv. Asha</strain>
    </source>
</reference>
<name>A0A151TB91_CAJCA</name>
<accession>A0A151TB91</accession>
<dbReference type="AlphaFoldDB" id="A0A151TB91"/>
<dbReference type="SMART" id="SM01398">
    <property type="entry name" value="Cornichon"/>
    <property type="match status" value="1"/>
</dbReference>
<dbReference type="Proteomes" id="UP000075243">
    <property type="component" value="Chromosome 7"/>
</dbReference>
<dbReference type="STRING" id="3821.A0A151TB91"/>
<dbReference type="InterPro" id="IPR012337">
    <property type="entry name" value="RNaseH-like_sf"/>
</dbReference>
<keyword evidence="1" id="KW-1133">Transmembrane helix</keyword>
<keyword evidence="1" id="KW-0472">Membrane</keyword>
<feature type="transmembrane region" description="Helical" evidence="1">
    <location>
        <begin position="247"/>
        <end position="268"/>
    </location>
</feature>
<dbReference type="PANTHER" id="PTHR48475">
    <property type="entry name" value="RIBONUCLEASE H"/>
    <property type="match status" value="1"/>
</dbReference>
<evidence type="ECO:0000313" key="3">
    <source>
        <dbReference type="Proteomes" id="UP000075243"/>
    </source>
</evidence>
<feature type="transmembrane region" description="Helical" evidence="1">
    <location>
        <begin position="190"/>
        <end position="218"/>
    </location>
</feature>
<dbReference type="InterPro" id="IPR036397">
    <property type="entry name" value="RNaseH_sf"/>
</dbReference>
<sequence>MSGLDLLNVLLSEYDITYVTQKAIKSSALDDYLENEPTDKHYVIKDDFLDEVVLALGNEEEGQTKEKSWTMFFDGASNLMGHGIAIILMLSHGKHILVTTRLDFDCTNNMVEYEAYILGLQATLDNGIMRLEAYGDLALVIHQLRDERETIDSKLMPYTKLLILLVDLEFDYINPYDSTSRINQVVLPEFIIHGIFCFINLTGGHWFIFLISLPCLYYNVRLYIKREHLADVTEIYNKLNWEKKRRLFKVAYLVVVFVISIVSLVWTLTEEVH</sequence>
<dbReference type="EMBL" id="CM003609">
    <property type="protein sequence ID" value="KYP64296.1"/>
    <property type="molecule type" value="Genomic_DNA"/>
</dbReference>
<dbReference type="Pfam" id="PF03311">
    <property type="entry name" value="Cornichon"/>
    <property type="match status" value="1"/>
</dbReference>
<proteinExistence type="predicted"/>
<dbReference type="GO" id="GO:0003676">
    <property type="term" value="F:nucleic acid binding"/>
    <property type="evidence" value="ECO:0007669"/>
    <property type="project" value="InterPro"/>
</dbReference>
<dbReference type="Gramene" id="C.cajan_18353.t">
    <property type="protein sequence ID" value="C.cajan_18353.t"/>
    <property type="gene ID" value="C.cajan_18353"/>
</dbReference>
<dbReference type="SUPFAM" id="SSF53098">
    <property type="entry name" value="Ribonuclease H-like"/>
    <property type="match status" value="1"/>
</dbReference>
<keyword evidence="1" id="KW-0812">Transmembrane</keyword>
<dbReference type="PANTHER" id="PTHR48475:SF1">
    <property type="entry name" value="RNASE H TYPE-1 DOMAIN-CONTAINING PROTEIN"/>
    <property type="match status" value="1"/>
</dbReference>
<dbReference type="InterPro" id="IPR003377">
    <property type="entry name" value="Cornichon"/>
</dbReference>
<evidence type="ECO:0000256" key="1">
    <source>
        <dbReference type="SAM" id="Phobius"/>
    </source>
</evidence>
<organism evidence="2 3">
    <name type="scientific">Cajanus cajan</name>
    <name type="common">Pigeon pea</name>
    <name type="synonym">Cajanus indicus</name>
    <dbReference type="NCBI Taxonomy" id="3821"/>
    <lineage>
        <taxon>Eukaryota</taxon>
        <taxon>Viridiplantae</taxon>
        <taxon>Streptophyta</taxon>
        <taxon>Embryophyta</taxon>
        <taxon>Tracheophyta</taxon>
        <taxon>Spermatophyta</taxon>
        <taxon>Magnoliopsida</taxon>
        <taxon>eudicotyledons</taxon>
        <taxon>Gunneridae</taxon>
        <taxon>Pentapetalae</taxon>
        <taxon>rosids</taxon>
        <taxon>fabids</taxon>
        <taxon>Fabales</taxon>
        <taxon>Fabaceae</taxon>
        <taxon>Papilionoideae</taxon>
        <taxon>50 kb inversion clade</taxon>
        <taxon>NPAAA clade</taxon>
        <taxon>indigoferoid/millettioid clade</taxon>
        <taxon>Phaseoleae</taxon>
        <taxon>Cajanus</taxon>
    </lineage>
</organism>
<dbReference type="GO" id="GO:0016192">
    <property type="term" value="P:vesicle-mediated transport"/>
    <property type="evidence" value="ECO:0007669"/>
    <property type="project" value="InterPro"/>
</dbReference>
<evidence type="ECO:0000313" key="2">
    <source>
        <dbReference type="EMBL" id="KYP64296.1"/>
    </source>
</evidence>
<protein>
    <submittedName>
        <fullName evidence="2">ER-derived vesicles protein ERV14</fullName>
    </submittedName>
</protein>
<dbReference type="GO" id="GO:0004523">
    <property type="term" value="F:RNA-DNA hybrid ribonuclease activity"/>
    <property type="evidence" value="ECO:0007669"/>
    <property type="project" value="InterPro"/>
</dbReference>
<dbReference type="Gene3D" id="3.30.420.10">
    <property type="entry name" value="Ribonuclease H-like superfamily/Ribonuclease H"/>
    <property type="match status" value="1"/>
</dbReference>
<keyword evidence="3" id="KW-1185">Reference proteome</keyword>
<gene>
    <name evidence="2" type="ORF">KK1_018888</name>
</gene>